<dbReference type="Gene3D" id="3.30.70.270">
    <property type="match status" value="1"/>
</dbReference>
<dbReference type="Proteomes" id="UP000078435">
    <property type="component" value="Unassembled WGS sequence"/>
</dbReference>
<evidence type="ECO:0000256" key="2">
    <source>
        <dbReference type="ARBA" id="ARBA00034247"/>
    </source>
</evidence>
<dbReference type="PANTHER" id="PTHR45138">
    <property type="entry name" value="REGULATORY COMPONENTS OF SENSORY TRANSDUCTION SYSTEM"/>
    <property type="match status" value="1"/>
</dbReference>
<keyword evidence="3" id="KW-0175">Coiled coil</keyword>
<feature type="transmembrane region" description="Helical" evidence="4">
    <location>
        <begin position="285"/>
        <end position="305"/>
    </location>
</feature>
<evidence type="ECO:0000259" key="5">
    <source>
        <dbReference type="PROSITE" id="PS50885"/>
    </source>
</evidence>
<dbReference type="SMART" id="SM00267">
    <property type="entry name" value="GGDEF"/>
    <property type="match status" value="1"/>
</dbReference>
<dbReference type="GO" id="GO:0016020">
    <property type="term" value="C:membrane"/>
    <property type="evidence" value="ECO:0007669"/>
    <property type="project" value="InterPro"/>
</dbReference>
<dbReference type="PROSITE" id="PS50887">
    <property type="entry name" value="GGDEF"/>
    <property type="match status" value="1"/>
</dbReference>
<evidence type="ECO:0000256" key="4">
    <source>
        <dbReference type="SAM" id="Phobius"/>
    </source>
</evidence>
<evidence type="ECO:0000313" key="8">
    <source>
        <dbReference type="Proteomes" id="UP000078435"/>
    </source>
</evidence>
<evidence type="ECO:0000256" key="1">
    <source>
        <dbReference type="ARBA" id="ARBA00012528"/>
    </source>
</evidence>
<dbReference type="InterPro" id="IPR029787">
    <property type="entry name" value="Nucleotide_cyclase"/>
</dbReference>
<dbReference type="Gene3D" id="6.10.340.10">
    <property type="match status" value="1"/>
</dbReference>
<dbReference type="CDD" id="cd01949">
    <property type="entry name" value="GGDEF"/>
    <property type="match status" value="1"/>
</dbReference>
<accession>A0A175VJ49</accession>
<feature type="domain" description="GGDEF" evidence="6">
    <location>
        <begin position="586"/>
        <end position="712"/>
    </location>
</feature>
<name>A0A175VJ49_AEREN</name>
<comment type="catalytic activity">
    <reaction evidence="2">
        <text>2 GTP = 3',3'-c-di-GMP + 2 diphosphate</text>
        <dbReference type="Rhea" id="RHEA:24898"/>
        <dbReference type="ChEBI" id="CHEBI:33019"/>
        <dbReference type="ChEBI" id="CHEBI:37565"/>
        <dbReference type="ChEBI" id="CHEBI:58805"/>
        <dbReference type="EC" id="2.7.7.65"/>
    </reaction>
</comment>
<dbReference type="GO" id="GO:0052621">
    <property type="term" value="F:diguanylate cyclase activity"/>
    <property type="evidence" value="ECO:0007669"/>
    <property type="project" value="UniProtKB-EC"/>
</dbReference>
<dbReference type="InterPro" id="IPR003660">
    <property type="entry name" value="HAMP_dom"/>
</dbReference>
<evidence type="ECO:0000259" key="6">
    <source>
        <dbReference type="PROSITE" id="PS50887"/>
    </source>
</evidence>
<dbReference type="SUPFAM" id="SSF55073">
    <property type="entry name" value="Nucleotide cyclase"/>
    <property type="match status" value="1"/>
</dbReference>
<keyword evidence="4" id="KW-1133">Transmembrane helix</keyword>
<dbReference type="PROSITE" id="PS50885">
    <property type="entry name" value="HAMP"/>
    <property type="match status" value="1"/>
</dbReference>
<dbReference type="OrthoDB" id="5706546at2"/>
<dbReference type="InterPro" id="IPR050469">
    <property type="entry name" value="Diguanylate_Cyclase"/>
</dbReference>
<sequence length="712" mass="80137">MSTRTFRLGPTLVVILFAVALLPTLLASGVLLTRQHEIIAQSEQDQLERALASMARDVRFRSELIGTQLNQLSHDRVLHQAIDNFLFSSHARLILASFVKGNDLIHAAYLLDKSGQVVEYVNGRATMLESSDLIAPLLTWSKTREARQGKHLLLPVSDPALSAMPGGQGSGGIALVAPVYRNYQRAGVLQTPSGFVLAILPWKNIARVLEPYLKGRESLSITHDQTLLYQSPVPTDLALDPDMSLEMEHPMSIDWPLLSDGLQATITLSSYNNDRVQELNNSQRIFTWSIVVMLVLVVLVCIWLTRWLSRPLVALAAMVRGYGRGDYQQQLAPLRFVEYDEVRRLLQEMARTISAQVMALHQQNEQLQLANREKEAFNQQLRDFNDKLELEVATQTTALRSALSRVERSRHILQSWLQFALHQQLDVNISQLATSALHQLSQLYHGHRWGLVIRREGQEPYVLTQELAAPERARLTAKLTRLVAEDVPPSPYPWHDEIWRVLPLPGSQGGVLFGYLMVSAEGLEPDDDAILHLFAKQLATGIEGRLFTDELARVARTDNLTGLPNRQAFEEAFAHYQAVHARHPERPLSLFMLDLNGLKHTNDHYGHEAGDALLNGMAQLLLTHCRQDEQIFRIGGDEFVLLAEADEAGCQRLAARLKESQQSAMAHHGEQHFPLRFAIGWSCSEQTPLANLSRVADDAMYADKARFYRERP</sequence>
<evidence type="ECO:0000313" key="7">
    <source>
        <dbReference type="EMBL" id="KXU80540.1"/>
    </source>
</evidence>
<feature type="coiled-coil region" evidence="3">
    <location>
        <begin position="360"/>
        <end position="387"/>
    </location>
</feature>
<keyword evidence="4" id="KW-0472">Membrane</keyword>
<feature type="domain" description="HAMP" evidence="5">
    <location>
        <begin position="306"/>
        <end position="358"/>
    </location>
</feature>
<proteinExistence type="predicted"/>
<organism evidence="7 8">
    <name type="scientific">Aeromonas enteropelogenes</name>
    <name type="common">Aeromonas trota</name>
    <dbReference type="NCBI Taxonomy" id="29489"/>
    <lineage>
        <taxon>Bacteria</taxon>
        <taxon>Pseudomonadati</taxon>
        <taxon>Pseudomonadota</taxon>
        <taxon>Gammaproteobacteria</taxon>
        <taxon>Aeromonadales</taxon>
        <taxon>Aeromonadaceae</taxon>
        <taxon>Aeromonas</taxon>
    </lineage>
</organism>
<dbReference type="InterPro" id="IPR043128">
    <property type="entry name" value="Rev_trsase/Diguanyl_cyclase"/>
</dbReference>
<dbReference type="AlphaFoldDB" id="A0A175VJ49"/>
<gene>
    <name evidence="7" type="ORF">LCR_10595</name>
</gene>
<comment type="caution">
    <text evidence="7">The sequence shown here is derived from an EMBL/GenBank/DDBJ whole genome shotgun (WGS) entry which is preliminary data.</text>
</comment>
<dbReference type="NCBIfam" id="TIGR00254">
    <property type="entry name" value="GGDEF"/>
    <property type="match status" value="1"/>
</dbReference>
<dbReference type="PANTHER" id="PTHR45138:SF9">
    <property type="entry name" value="DIGUANYLATE CYCLASE DGCM-RELATED"/>
    <property type="match status" value="1"/>
</dbReference>
<dbReference type="EC" id="2.7.7.65" evidence="1"/>
<keyword evidence="4" id="KW-0812">Transmembrane</keyword>
<dbReference type="RefSeq" id="WP_061475749.1">
    <property type="nucleotide sequence ID" value="NZ_CP084358.1"/>
</dbReference>
<protein>
    <recommendedName>
        <fullName evidence="1">diguanylate cyclase</fullName>
        <ecNumber evidence="1">2.7.7.65</ecNumber>
    </recommendedName>
</protein>
<dbReference type="GO" id="GO:0007165">
    <property type="term" value="P:signal transduction"/>
    <property type="evidence" value="ECO:0007669"/>
    <property type="project" value="InterPro"/>
</dbReference>
<reference evidence="7 8" key="1">
    <citation type="submission" date="2016-02" db="EMBL/GenBank/DDBJ databases">
        <title>Draft genome sequence of Aeromonas trota strain 1999lcr isolated from cerebrospinal fluid (CSF).</title>
        <authorList>
            <person name="Dallagassa C.B."/>
            <person name="Prediger K.C."/>
            <person name="Weiss V.A."/>
            <person name="Assis F.E."/>
            <person name="Baura V."/>
            <person name="Cruz L.M."/>
            <person name="Souza E.M."/>
            <person name="Pedrosa F.O."/>
            <person name="Fadel-Picheth C.M."/>
        </authorList>
    </citation>
    <scope>NUCLEOTIDE SEQUENCE [LARGE SCALE GENOMIC DNA]</scope>
    <source>
        <strain evidence="7 8">1999lcr</strain>
    </source>
</reference>
<dbReference type="Pfam" id="PF00990">
    <property type="entry name" value="GGDEF"/>
    <property type="match status" value="1"/>
</dbReference>
<dbReference type="InterPro" id="IPR000160">
    <property type="entry name" value="GGDEF_dom"/>
</dbReference>
<dbReference type="EMBL" id="JMGO02000003">
    <property type="protein sequence ID" value="KXU80540.1"/>
    <property type="molecule type" value="Genomic_DNA"/>
</dbReference>
<evidence type="ECO:0000256" key="3">
    <source>
        <dbReference type="SAM" id="Coils"/>
    </source>
</evidence>